<evidence type="ECO:0000313" key="5">
    <source>
        <dbReference type="Proteomes" id="UP000825935"/>
    </source>
</evidence>
<dbReference type="AlphaFoldDB" id="A0A8T2RU80"/>
<keyword evidence="1" id="KW-0863">Zinc-finger</keyword>
<dbReference type="GO" id="GO:0008270">
    <property type="term" value="F:zinc ion binding"/>
    <property type="evidence" value="ECO:0007669"/>
    <property type="project" value="UniProtKB-KW"/>
</dbReference>
<dbReference type="PROSITE" id="PS50119">
    <property type="entry name" value="ZF_BBOX"/>
    <property type="match status" value="1"/>
</dbReference>
<accession>A0A8T2RU80</accession>
<reference evidence="4" key="1">
    <citation type="submission" date="2021-08" db="EMBL/GenBank/DDBJ databases">
        <title>WGS assembly of Ceratopteris richardii.</title>
        <authorList>
            <person name="Marchant D.B."/>
            <person name="Chen G."/>
            <person name="Jenkins J."/>
            <person name="Shu S."/>
            <person name="Leebens-Mack J."/>
            <person name="Grimwood J."/>
            <person name="Schmutz J."/>
            <person name="Soltis P."/>
            <person name="Soltis D."/>
            <person name="Chen Z.-H."/>
        </authorList>
    </citation>
    <scope>NUCLEOTIDE SEQUENCE</scope>
    <source>
        <strain evidence="4">Whitten #5841</strain>
        <tissue evidence="4">Leaf</tissue>
    </source>
</reference>
<dbReference type="EMBL" id="CM035429">
    <property type="protein sequence ID" value="KAH7299993.1"/>
    <property type="molecule type" value="Genomic_DNA"/>
</dbReference>
<keyword evidence="5" id="KW-1185">Reference proteome</keyword>
<dbReference type="Pfam" id="PF04640">
    <property type="entry name" value="PLATZ"/>
    <property type="match status" value="1"/>
</dbReference>
<feature type="compositionally biased region" description="Polar residues" evidence="2">
    <location>
        <begin position="247"/>
        <end position="257"/>
    </location>
</feature>
<dbReference type="PANTHER" id="PTHR31065">
    <property type="entry name" value="PLATZ TRANSCRIPTION FACTOR FAMILY PROTEIN"/>
    <property type="match status" value="1"/>
</dbReference>
<dbReference type="EMBL" id="CM035429">
    <property type="protein sequence ID" value="KAH7299991.1"/>
    <property type="molecule type" value="Genomic_DNA"/>
</dbReference>
<keyword evidence="1" id="KW-0862">Zinc</keyword>
<comment type="caution">
    <text evidence="4">The sequence shown here is derived from an EMBL/GenBank/DDBJ whole genome shotgun (WGS) entry which is preliminary data.</text>
</comment>
<name>A0A8T2RU80_CERRI</name>
<organism evidence="4 5">
    <name type="scientific">Ceratopteris richardii</name>
    <name type="common">Triangle waterfern</name>
    <dbReference type="NCBI Taxonomy" id="49495"/>
    <lineage>
        <taxon>Eukaryota</taxon>
        <taxon>Viridiplantae</taxon>
        <taxon>Streptophyta</taxon>
        <taxon>Embryophyta</taxon>
        <taxon>Tracheophyta</taxon>
        <taxon>Polypodiopsida</taxon>
        <taxon>Polypodiidae</taxon>
        <taxon>Polypodiales</taxon>
        <taxon>Pteridineae</taxon>
        <taxon>Pteridaceae</taxon>
        <taxon>Parkerioideae</taxon>
        <taxon>Ceratopteris</taxon>
    </lineage>
</organism>
<dbReference type="Proteomes" id="UP000825935">
    <property type="component" value="Chromosome 24"/>
</dbReference>
<evidence type="ECO:0000256" key="2">
    <source>
        <dbReference type="SAM" id="MobiDB-lite"/>
    </source>
</evidence>
<gene>
    <name evidence="4" type="ORF">KP509_24G040000</name>
</gene>
<feature type="region of interest" description="Disordered" evidence="2">
    <location>
        <begin position="157"/>
        <end position="183"/>
    </location>
</feature>
<dbReference type="OrthoDB" id="1908108at2759"/>
<dbReference type="InterPro" id="IPR006734">
    <property type="entry name" value="PLATZ"/>
</dbReference>
<protein>
    <recommendedName>
        <fullName evidence="3">B box-type domain-containing protein</fullName>
    </recommendedName>
</protein>
<evidence type="ECO:0000259" key="3">
    <source>
        <dbReference type="PROSITE" id="PS50119"/>
    </source>
</evidence>
<dbReference type="InterPro" id="IPR000315">
    <property type="entry name" value="Znf_B-box"/>
</dbReference>
<feature type="domain" description="B box-type" evidence="3">
    <location>
        <begin position="24"/>
        <end position="64"/>
    </location>
</feature>
<keyword evidence="1" id="KW-0479">Metal-binding</keyword>
<evidence type="ECO:0000313" key="4">
    <source>
        <dbReference type="EMBL" id="KAH7299992.1"/>
    </source>
</evidence>
<sequence length="304" mass="33962">MVGYTLEKPAWLDGLLKEKFFSSCAAPHDTLKKNERNIYCLDCSVAICQHCLPNHQQPHKLLQIRRYVYHDVIRMQDIQKLIDCALVQPYIINSAKVVFLNQRPQPRPSKGHGNICGNCERSLQDSYKYCCVACKVETITRQGADLSGLLQLENSSRASESTVSSTNSQELPTNRALIPKKRDTRLEDDQHVDQELHFSDCNFAGSDLNSPSSSGSTGMEDASHWDCLPSKLAPSYPCMPKKLTASVTTSAPHTSTLSSSKKDSSKQNRKVPILRSSKLGNIGCTTMFPYLKRRKGTPRKAPIF</sequence>
<dbReference type="PANTHER" id="PTHR31065:SF1">
    <property type="entry name" value="OS09G0116050 PROTEIN"/>
    <property type="match status" value="1"/>
</dbReference>
<feature type="compositionally biased region" description="Low complexity" evidence="2">
    <location>
        <begin position="157"/>
        <end position="168"/>
    </location>
</feature>
<proteinExistence type="predicted"/>
<evidence type="ECO:0000256" key="1">
    <source>
        <dbReference type="PROSITE-ProRule" id="PRU00024"/>
    </source>
</evidence>
<dbReference type="EMBL" id="CM035429">
    <property type="protein sequence ID" value="KAH7299992.1"/>
    <property type="molecule type" value="Genomic_DNA"/>
</dbReference>
<feature type="region of interest" description="Disordered" evidence="2">
    <location>
        <begin position="247"/>
        <end position="275"/>
    </location>
</feature>